<evidence type="ECO:0000259" key="5">
    <source>
        <dbReference type="Pfam" id="PF03015"/>
    </source>
</evidence>
<dbReference type="SUPFAM" id="SSF51735">
    <property type="entry name" value="NAD(P)-binding Rossmann-fold domains"/>
    <property type="match status" value="1"/>
</dbReference>
<keyword evidence="4" id="KW-0560">Oxidoreductase</keyword>
<comment type="catalytic activity">
    <reaction evidence="4">
        <text>a long-chain fatty acyl-CoA + 2 NADPH + 2 H(+) = a long-chain primary fatty alcohol + 2 NADP(+) + CoA</text>
        <dbReference type="Rhea" id="RHEA:52716"/>
        <dbReference type="ChEBI" id="CHEBI:15378"/>
        <dbReference type="ChEBI" id="CHEBI:57287"/>
        <dbReference type="ChEBI" id="CHEBI:57783"/>
        <dbReference type="ChEBI" id="CHEBI:58349"/>
        <dbReference type="ChEBI" id="CHEBI:77396"/>
        <dbReference type="ChEBI" id="CHEBI:83139"/>
        <dbReference type="EC" id="1.2.1.84"/>
    </reaction>
</comment>
<dbReference type="CDD" id="cd05236">
    <property type="entry name" value="FAR-N_SDR_e"/>
    <property type="match status" value="1"/>
</dbReference>
<comment type="caution">
    <text evidence="7">The sequence shown here is derived from an EMBL/GenBank/DDBJ whole genome shotgun (WGS) entry which is preliminary data.</text>
</comment>
<accession>A0AAN7LH71</accession>
<sequence length="494" mass="55346">MDHLGSIVQFLEDKTILVTGATGFLAKIFVEKVLRVQPNVKKLYLLLRAPDAKAAARRFQNEVIGKDLFRVLKEMWGENFNSLIREKVAVVAGDISFEDLGVHDSDLKELMRGQIDAIINLAATTKFDERYDVSLGVNTLGAKHVVEFAKKCSNLQVLVHVSTAYVCGEKGGLINESHYKMGETLNGVTGLDIDAEVKLARAKLKELTAMGSTQMEITVAMKDLGTSRAKEYGWPNTYVFTKAMGEMLVDQLKADLPLVISRPTIITSTYMEPFPGWVEGVRTIDSIAVGYGTGKLTCFLCDPNGVIDVIPADMVVNSIIVSMAAHAGRQLPIDDAIYHVGSSLGNPVRYSNLTEYGYDYFSKHPWINKDGKAVMVGKLTLLTSMASFRRYMGLRYLLLLKGLEVANTAFCRSFQGTYHDMNRKINLVMRLVELYRPYLFFEGVFNDMNSEKLRSAMKVKTSEADIFYFDPKCINWDDYFTRIHLAGVVKYVFK</sequence>
<dbReference type="Proteomes" id="UP001345219">
    <property type="component" value="Chromosome 13"/>
</dbReference>
<evidence type="ECO:0000259" key="6">
    <source>
        <dbReference type="Pfam" id="PF07993"/>
    </source>
</evidence>
<dbReference type="GO" id="GO:0080019">
    <property type="term" value="F:alcohol-forming very long-chain fatty acyl-CoA reductase activity"/>
    <property type="evidence" value="ECO:0007669"/>
    <property type="project" value="InterPro"/>
</dbReference>
<reference evidence="7 8" key="1">
    <citation type="journal article" date="2023" name="Hortic Res">
        <title>Pangenome of water caltrop reveals structural variations and asymmetric subgenome divergence after allopolyploidization.</title>
        <authorList>
            <person name="Zhang X."/>
            <person name="Chen Y."/>
            <person name="Wang L."/>
            <person name="Yuan Y."/>
            <person name="Fang M."/>
            <person name="Shi L."/>
            <person name="Lu R."/>
            <person name="Comes H.P."/>
            <person name="Ma Y."/>
            <person name="Chen Y."/>
            <person name="Huang G."/>
            <person name="Zhou Y."/>
            <person name="Zheng Z."/>
            <person name="Qiu Y."/>
        </authorList>
    </citation>
    <scope>NUCLEOTIDE SEQUENCE [LARGE SCALE GENOMIC DNA]</scope>
    <source>
        <tissue evidence="7">Roots</tissue>
    </source>
</reference>
<keyword evidence="8" id="KW-1185">Reference proteome</keyword>
<evidence type="ECO:0000256" key="2">
    <source>
        <dbReference type="ARBA" id="ARBA00022516"/>
    </source>
</evidence>
<gene>
    <name evidence="7" type="ORF">SAY87_016607</name>
</gene>
<dbReference type="EC" id="1.2.1.84" evidence="4"/>
<comment type="function">
    <text evidence="4">Catalyzes the reduction of fatty acyl-CoA to fatty alcohols.</text>
</comment>
<evidence type="ECO:0000256" key="3">
    <source>
        <dbReference type="ARBA" id="ARBA00023098"/>
    </source>
</evidence>
<dbReference type="Gene3D" id="3.40.50.720">
    <property type="entry name" value="NAD(P)-binding Rossmann-like Domain"/>
    <property type="match status" value="1"/>
</dbReference>
<dbReference type="AlphaFoldDB" id="A0AAN7LH71"/>
<dbReference type="PANTHER" id="PTHR11011:SF99">
    <property type="entry name" value="FATTY ACYL-COA REDUCTASE 3"/>
    <property type="match status" value="1"/>
</dbReference>
<dbReference type="PANTHER" id="PTHR11011">
    <property type="entry name" value="MALE STERILITY PROTEIN 2-RELATED"/>
    <property type="match status" value="1"/>
</dbReference>
<feature type="domain" description="Thioester reductase (TE)" evidence="6">
    <location>
        <begin position="18"/>
        <end position="319"/>
    </location>
</feature>
<keyword evidence="2 4" id="KW-0444">Lipid biosynthesis</keyword>
<keyword evidence="3 4" id="KW-0443">Lipid metabolism</keyword>
<keyword evidence="4" id="KW-0521">NADP</keyword>
<dbReference type="InterPro" id="IPR026055">
    <property type="entry name" value="FAR"/>
</dbReference>
<organism evidence="7 8">
    <name type="scientific">Trapa incisa</name>
    <dbReference type="NCBI Taxonomy" id="236973"/>
    <lineage>
        <taxon>Eukaryota</taxon>
        <taxon>Viridiplantae</taxon>
        <taxon>Streptophyta</taxon>
        <taxon>Embryophyta</taxon>
        <taxon>Tracheophyta</taxon>
        <taxon>Spermatophyta</taxon>
        <taxon>Magnoliopsida</taxon>
        <taxon>eudicotyledons</taxon>
        <taxon>Gunneridae</taxon>
        <taxon>Pentapetalae</taxon>
        <taxon>rosids</taxon>
        <taxon>malvids</taxon>
        <taxon>Myrtales</taxon>
        <taxon>Lythraceae</taxon>
        <taxon>Trapa</taxon>
    </lineage>
</organism>
<dbReference type="GO" id="GO:0035336">
    <property type="term" value="P:long-chain fatty-acyl-CoA metabolic process"/>
    <property type="evidence" value="ECO:0007669"/>
    <property type="project" value="TreeGrafter"/>
</dbReference>
<dbReference type="InterPro" id="IPR036291">
    <property type="entry name" value="NAD(P)-bd_dom_sf"/>
</dbReference>
<name>A0AAN7LH71_9MYRT</name>
<dbReference type="Pfam" id="PF07993">
    <property type="entry name" value="NAD_binding_4"/>
    <property type="match status" value="1"/>
</dbReference>
<evidence type="ECO:0000256" key="1">
    <source>
        <dbReference type="ARBA" id="ARBA00005928"/>
    </source>
</evidence>
<dbReference type="CDD" id="cd09071">
    <property type="entry name" value="FAR_C"/>
    <property type="match status" value="1"/>
</dbReference>
<dbReference type="EMBL" id="JAXIOK010000001">
    <property type="protein sequence ID" value="KAK4780501.1"/>
    <property type="molecule type" value="Genomic_DNA"/>
</dbReference>
<dbReference type="InterPro" id="IPR013120">
    <property type="entry name" value="FAR_NAD-bd"/>
</dbReference>
<evidence type="ECO:0000313" key="8">
    <source>
        <dbReference type="Proteomes" id="UP001345219"/>
    </source>
</evidence>
<dbReference type="InterPro" id="IPR033640">
    <property type="entry name" value="FAR_C"/>
</dbReference>
<proteinExistence type="inferred from homology"/>
<evidence type="ECO:0000313" key="7">
    <source>
        <dbReference type="EMBL" id="KAK4780501.1"/>
    </source>
</evidence>
<evidence type="ECO:0000256" key="4">
    <source>
        <dbReference type="RuleBase" id="RU363097"/>
    </source>
</evidence>
<dbReference type="GO" id="GO:0102965">
    <property type="term" value="F:alcohol-forming long-chain fatty acyl-CoA reductase activity"/>
    <property type="evidence" value="ECO:0007669"/>
    <property type="project" value="UniProtKB-EC"/>
</dbReference>
<dbReference type="Pfam" id="PF03015">
    <property type="entry name" value="Sterile"/>
    <property type="match status" value="1"/>
</dbReference>
<comment type="similarity">
    <text evidence="1 4">Belongs to the fatty acyl-CoA reductase family.</text>
</comment>
<protein>
    <recommendedName>
        <fullName evidence="4">Fatty acyl-CoA reductase</fullName>
        <ecNumber evidence="4">1.2.1.84</ecNumber>
    </recommendedName>
</protein>
<dbReference type="GO" id="GO:0010345">
    <property type="term" value="P:suberin biosynthetic process"/>
    <property type="evidence" value="ECO:0007669"/>
    <property type="project" value="TreeGrafter"/>
</dbReference>
<feature type="domain" description="Fatty acyl-CoA reductase C-terminal" evidence="5">
    <location>
        <begin position="405"/>
        <end position="494"/>
    </location>
</feature>